<evidence type="ECO:0000259" key="16">
    <source>
        <dbReference type="PROSITE" id="PS51839"/>
    </source>
</evidence>
<dbReference type="InterPro" id="IPR000283">
    <property type="entry name" value="NADH_UbQ_OxRdtase_75kDa_su_CS"/>
</dbReference>
<comment type="caution">
    <text evidence="17">The sequence shown here is derived from an EMBL/GenBank/DDBJ whole genome shotgun (WGS) entry which is preliminary data.</text>
</comment>
<dbReference type="PROSITE" id="PS00642">
    <property type="entry name" value="COMPLEX1_75K_2"/>
    <property type="match status" value="1"/>
</dbReference>
<dbReference type="SUPFAM" id="SSF53706">
    <property type="entry name" value="Formate dehydrogenase/DMSO reductase, domains 1-3"/>
    <property type="match status" value="1"/>
</dbReference>
<dbReference type="GO" id="GO:0016020">
    <property type="term" value="C:membrane"/>
    <property type="evidence" value="ECO:0007669"/>
    <property type="project" value="InterPro"/>
</dbReference>
<keyword evidence="6 13" id="KW-0479">Metal-binding</keyword>
<dbReference type="GO" id="GO:0042773">
    <property type="term" value="P:ATP synthesis coupled electron transport"/>
    <property type="evidence" value="ECO:0007669"/>
    <property type="project" value="InterPro"/>
</dbReference>
<dbReference type="EMBL" id="QICN01000009">
    <property type="protein sequence ID" value="PXV65646.1"/>
    <property type="molecule type" value="Genomic_DNA"/>
</dbReference>
<dbReference type="SMART" id="SM00926">
    <property type="entry name" value="Molybdop_Fe4S4"/>
    <property type="match status" value="1"/>
</dbReference>
<evidence type="ECO:0000256" key="1">
    <source>
        <dbReference type="ARBA" id="ARBA00001966"/>
    </source>
</evidence>
<dbReference type="GO" id="GO:0051537">
    <property type="term" value="F:2 iron, 2 sulfur cluster binding"/>
    <property type="evidence" value="ECO:0007669"/>
    <property type="project" value="UniProtKB-UniRule"/>
</dbReference>
<keyword evidence="5 13" id="KW-0874">Quinone</keyword>
<dbReference type="SMART" id="SM00929">
    <property type="entry name" value="NADH-G_4Fe-4S_3"/>
    <property type="match status" value="1"/>
</dbReference>
<reference evidence="17 18" key="1">
    <citation type="submission" date="2018-04" db="EMBL/GenBank/DDBJ databases">
        <title>Genomic Encyclopedia of Type Strains, Phase IV (KMG-IV): sequencing the most valuable type-strain genomes for metagenomic binning, comparative biology and taxonomic classification.</title>
        <authorList>
            <person name="Goeker M."/>
        </authorList>
    </citation>
    <scope>NUCLEOTIDE SEQUENCE [LARGE SCALE GENOMIC DNA]</scope>
    <source>
        <strain evidence="17 18">DSM 104150</strain>
    </source>
</reference>
<keyword evidence="18" id="KW-1185">Reference proteome</keyword>
<comment type="similarity">
    <text evidence="2 13">Belongs to the complex I 75 kDa subunit family.</text>
</comment>
<dbReference type="GO" id="GO:0051539">
    <property type="term" value="F:4 iron, 4 sulfur cluster binding"/>
    <property type="evidence" value="ECO:0007669"/>
    <property type="project" value="UniProtKB-KW"/>
</dbReference>
<evidence type="ECO:0000256" key="13">
    <source>
        <dbReference type="RuleBase" id="RU003525"/>
    </source>
</evidence>
<dbReference type="PROSITE" id="PS00641">
    <property type="entry name" value="COMPLEX1_75K_1"/>
    <property type="match status" value="1"/>
</dbReference>
<dbReference type="PROSITE" id="PS51839">
    <property type="entry name" value="4FE4S_HC3"/>
    <property type="match status" value="1"/>
</dbReference>
<dbReference type="Pfam" id="PF22117">
    <property type="entry name" value="Fer4_Nqo3"/>
    <property type="match status" value="1"/>
</dbReference>
<dbReference type="InterPro" id="IPR054351">
    <property type="entry name" value="NADH_UbQ_OxRdtase_ferredoxin"/>
</dbReference>
<feature type="domain" description="4Fe-4S His(Cys)3-ligated-type" evidence="16">
    <location>
        <begin position="87"/>
        <end position="126"/>
    </location>
</feature>
<keyword evidence="7 13" id="KW-1278">Translocase</keyword>
<dbReference type="InterPro" id="IPR019574">
    <property type="entry name" value="NADH_UbQ_OxRdtase_Gsu_4Fe4S-bd"/>
</dbReference>
<dbReference type="Pfam" id="PF00384">
    <property type="entry name" value="Molybdopterin"/>
    <property type="match status" value="1"/>
</dbReference>
<evidence type="ECO:0000256" key="11">
    <source>
        <dbReference type="ARBA" id="ARBA00026021"/>
    </source>
</evidence>
<dbReference type="Gene3D" id="3.40.50.740">
    <property type="match status" value="1"/>
</dbReference>
<dbReference type="PANTHER" id="PTHR43105">
    <property type="entry name" value="RESPIRATORY NITRATE REDUCTASE"/>
    <property type="match status" value="1"/>
</dbReference>
<evidence type="ECO:0000256" key="10">
    <source>
        <dbReference type="ARBA" id="ARBA00023027"/>
    </source>
</evidence>
<dbReference type="InterPro" id="IPR036010">
    <property type="entry name" value="2Fe-2S_ferredoxin-like_sf"/>
</dbReference>
<evidence type="ECO:0000256" key="2">
    <source>
        <dbReference type="ARBA" id="ARBA00005404"/>
    </source>
</evidence>
<evidence type="ECO:0000256" key="7">
    <source>
        <dbReference type="ARBA" id="ARBA00022967"/>
    </source>
</evidence>
<dbReference type="RefSeq" id="WP_110266045.1">
    <property type="nucleotide sequence ID" value="NZ_CAWNXA010000009.1"/>
</dbReference>
<evidence type="ECO:0000256" key="12">
    <source>
        <dbReference type="ARBA" id="ARBA00047712"/>
    </source>
</evidence>
<evidence type="ECO:0000256" key="6">
    <source>
        <dbReference type="ARBA" id="ARBA00022723"/>
    </source>
</evidence>
<gene>
    <name evidence="17" type="ORF">C8D93_10925</name>
</gene>
<comment type="function">
    <text evidence="13">NDH-1 shuttles electrons from NADH, via FMN and iron-sulfur (Fe-S) centers, to quinones in the respiratory chain. Couples the redox reaction to proton translocation (for every two electrons transferred, four hydrogen ions are translocated across the cytoplasmic membrane), and thus conserves the redox energy in a proton gradient.</text>
</comment>
<comment type="subunit">
    <text evidence="11">Composed of 13 different subunits. Subunits NuoCD, E, F, and G constitute the peripheral sector of the complex.</text>
</comment>
<dbReference type="SUPFAM" id="SSF54862">
    <property type="entry name" value="4Fe-4S ferredoxins"/>
    <property type="match status" value="1"/>
</dbReference>
<organism evidence="17 18">
    <name type="scientific">Sinimarinibacterium flocculans</name>
    <dbReference type="NCBI Taxonomy" id="985250"/>
    <lineage>
        <taxon>Bacteria</taxon>
        <taxon>Pseudomonadati</taxon>
        <taxon>Pseudomonadota</taxon>
        <taxon>Gammaproteobacteria</taxon>
        <taxon>Nevskiales</taxon>
        <taxon>Nevskiaceae</taxon>
        <taxon>Sinimarinibacterium</taxon>
    </lineage>
</organism>
<keyword evidence="10 13" id="KW-0520">NAD</keyword>
<evidence type="ECO:0000313" key="17">
    <source>
        <dbReference type="EMBL" id="PXV65646.1"/>
    </source>
</evidence>
<proteinExistence type="inferred from homology"/>
<dbReference type="GO" id="GO:0046872">
    <property type="term" value="F:metal ion binding"/>
    <property type="evidence" value="ECO:0007669"/>
    <property type="project" value="UniProtKB-UniRule"/>
</dbReference>
<dbReference type="PROSITE" id="PS51669">
    <property type="entry name" value="4FE4S_MOW_BIS_MGD"/>
    <property type="match status" value="1"/>
</dbReference>
<comment type="cofactor">
    <cofactor evidence="13">
        <name>[2Fe-2S] cluster</name>
        <dbReference type="ChEBI" id="CHEBI:190135"/>
    </cofactor>
    <text evidence="13">Binds 1 [2Fe-2S] cluster per subunit.</text>
</comment>
<protein>
    <recommendedName>
        <fullName evidence="13">NADH-quinone oxidoreductase</fullName>
        <ecNumber evidence="13">7.1.1.-</ecNumber>
    </recommendedName>
</protein>
<dbReference type="PANTHER" id="PTHR43105:SF10">
    <property type="entry name" value="NADH-QUINONE OXIDOREDUCTASE SUBUNIT G"/>
    <property type="match status" value="1"/>
</dbReference>
<dbReference type="Gene3D" id="3.10.20.740">
    <property type="match status" value="1"/>
</dbReference>
<dbReference type="Proteomes" id="UP000248330">
    <property type="component" value="Unassembled WGS sequence"/>
</dbReference>
<sequence length="888" mass="95506">MGRPQNTIWIDGQPQAADPRRHLLEVALELGLDLPYFCWHPALGCVGACRQCAVTQYRDENDTQGRIVMACMTPCADGSRFSIHAPAAQEMRQGVVEMLMTNHPHDCPVCEEGGNCHLQDVTVMTGQAERRYRHAKRTHRNQDLGPLVAHEMNRCIACYRCVRFYRDYAGGTDLDAFGAHDNVYFGRAQDGTLESPFSGNLVEVCPTGVFTDRPYGEDYTRKWDLQSAPSVCAHCSIGCNTLPGERYGRIKRIENRYHGEINGYFLCDRGRYGHGYAQRADRPREPRWCGETVTRSAAASRLDAVCGSGRVLGIGSPRASLEANFALRQRVGDACFHRGESADEQAATDAALALLRHPAVRIAGVRDAGRSDAAVVLGEDVTQTGARLSLALRQMVRQDSFEQADAMQVPRWQDASVRLIAQETRSPLFVATPAPSDLDALARASLRAAPPALAALAGEIAQRLSSPEGDTLATGIAADIAAALLAAKRPLLVTGCGCRDAGLLRAATRLATAFHAATGRPLDVAVVFPEANSAGAALLGGHALVDALDAMRAGHVQTLVVLENDLFRRVPAAELEPALARVRNLVVLDHVDSPTAQAADLLLPAANVFESDGTLVNFEGRAQRHFAVFRPLEGAPRPAWRWLQHGGSFDGLHQRLAQQLPALAQPDPATPGSDFRIAGTRIPRQPHRYSGRTAMHAARDIHEPRPPQDHASPLAFSMEGAPPTAARPSGLAPVVWAPSWNSGQALHRFQQEIGGDLRGGNPGIRLIVPLDVTDAGNDAEVAGATGRTPRADALVPLHDLFAAEELSALAAVITQRRSGRDTLRVHPDTAARLRLTGAEMARLRIGATTLRLPLHIDAGFARNAIGVPLTLLAGAPLSSDFQLTGDGA</sequence>
<evidence type="ECO:0000313" key="18">
    <source>
        <dbReference type="Proteomes" id="UP000248330"/>
    </source>
</evidence>
<dbReference type="SUPFAM" id="SSF54292">
    <property type="entry name" value="2Fe-2S ferredoxin-like"/>
    <property type="match status" value="1"/>
</dbReference>
<comment type="catalytic activity">
    <reaction evidence="12 13">
        <text>a quinone + NADH + 5 H(+)(in) = a quinol + NAD(+) + 4 H(+)(out)</text>
        <dbReference type="Rhea" id="RHEA:57888"/>
        <dbReference type="ChEBI" id="CHEBI:15378"/>
        <dbReference type="ChEBI" id="CHEBI:24646"/>
        <dbReference type="ChEBI" id="CHEBI:57540"/>
        <dbReference type="ChEBI" id="CHEBI:57945"/>
        <dbReference type="ChEBI" id="CHEBI:132124"/>
    </reaction>
</comment>
<dbReference type="GO" id="GO:0048038">
    <property type="term" value="F:quinone binding"/>
    <property type="evidence" value="ECO:0007669"/>
    <property type="project" value="UniProtKB-UniRule"/>
</dbReference>
<dbReference type="GO" id="GO:0008137">
    <property type="term" value="F:NADH dehydrogenase (ubiquinone) activity"/>
    <property type="evidence" value="ECO:0007669"/>
    <property type="project" value="UniProtKB-UniRule"/>
</dbReference>
<dbReference type="OrthoDB" id="9810782at2"/>
<dbReference type="Pfam" id="PF13510">
    <property type="entry name" value="Fer2_4"/>
    <property type="match status" value="1"/>
</dbReference>
<evidence type="ECO:0000256" key="4">
    <source>
        <dbReference type="ARBA" id="ARBA00022714"/>
    </source>
</evidence>
<dbReference type="InterPro" id="IPR001041">
    <property type="entry name" value="2Fe-2S_ferredoxin-type"/>
</dbReference>
<name>A0A318E8S9_9GAMM</name>
<evidence type="ECO:0000256" key="9">
    <source>
        <dbReference type="ARBA" id="ARBA00023014"/>
    </source>
</evidence>
<dbReference type="NCBIfam" id="TIGR01973">
    <property type="entry name" value="NuoG"/>
    <property type="match status" value="1"/>
</dbReference>
<dbReference type="FunFam" id="3.10.20.740:FF:000002">
    <property type="entry name" value="NADH-quinone oxidoreductase"/>
    <property type="match status" value="1"/>
</dbReference>
<dbReference type="InterPro" id="IPR050123">
    <property type="entry name" value="Prok_molybdopt-oxidoreductase"/>
</dbReference>
<keyword evidence="3 13" id="KW-0004">4Fe-4S</keyword>
<feature type="region of interest" description="Disordered" evidence="14">
    <location>
        <begin position="703"/>
        <end position="730"/>
    </location>
</feature>
<dbReference type="EC" id="7.1.1.-" evidence="13"/>
<dbReference type="CDD" id="cd00207">
    <property type="entry name" value="fer2"/>
    <property type="match status" value="1"/>
</dbReference>
<evidence type="ECO:0000256" key="14">
    <source>
        <dbReference type="SAM" id="MobiDB-lite"/>
    </source>
</evidence>
<keyword evidence="8 13" id="KW-0408">Iron</keyword>
<accession>A0A318E8S9</accession>
<dbReference type="InterPro" id="IPR010228">
    <property type="entry name" value="NADH_UbQ_OxRdtase_Gsu"/>
</dbReference>
<dbReference type="AlphaFoldDB" id="A0A318E8S9"/>
<dbReference type="Pfam" id="PF10588">
    <property type="entry name" value="NADH-G_4Fe-4S_3"/>
    <property type="match status" value="1"/>
</dbReference>
<evidence type="ECO:0000256" key="3">
    <source>
        <dbReference type="ARBA" id="ARBA00022485"/>
    </source>
</evidence>
<evidence type="ECO:0000256" key="8">
    <source>
        <dbReference type="ARBA" id="ARBA00023004"/>
    </source>
</evidence>
<keyword evidence="4 13" id="KW-0001">2Fe-2S</keyword>
<evidence type="ECO:0000259" key="15">
    <source>
        <dbReference type="PROSITE" id="PS51669"/>
    </source>
</evidence>
<dbReference type="InterPro" id="IPR006963">
    <property type="entry name" value="Mopterin_OxRdtase_4Fe-4S_dom"/>
</dbReference>
<dbReference type="PROSITE" id="PS00643">
    <property type="entry name" value="COMPLEX1_75K_3"/>
    <property type="match status" value="1"/>
</dbReference>
<keyword evidence="9 13" id="KW-0411">Iron-sulfur</keyword>
<dbReference type="Gene3D" id="2.20.25.90">
    <property type="entry name" value="ADC-like domains"/>
    <property type="match status" value="1"/>
</dbReference>
<dbReference type="GO" id="GO:0003954">
    <property type="term" value="F:NADH dehydrogenase activity"/>
    <property type="evidence" value="ECO:0007669"/>
    <property type="project" value="TreeGrafter"/>
</dbReference>
<dbReference type="InterPro" id="IPR006656">
    <property type="entry name" value="Mopterin_OxRdtase"/>
</dbReference>
<dbReference type="Pfam" id="PF04879">
    <property type="entry name" value="Molybdop_Fe4S4"/>
    <property type="match status" value="1"/>
</dbReference>
<evidence type="ECO:0000256" key="5">
    <source>
        <dbReference type="ARBA" id="ARBA00022719"/>
    </source>
</evidence>
<comment type="cofactor">
    <cofactor evidence="1 13">
        <name>[4Fe-4S] cluster</name>
        <dbReference type="ChEBI" id="CHEBI:49883"/>
    </cofactor>
</comment>
<feature type="domain" description="4Fe-4S Mo/W bis-MGD-type" evidence="15">
    <location>
        <begin position="225"/>
        <end position="281"/>
    </location>
</feature>